<dbReference type="PANTHER" id="PTHR10302:SF27">
    <property type="entry name" value="SINGLE-STRANDED DNA-BINDING PROTEIN"/>
    <property type="match status" value="1"/>
</dbReference>
<gene>
    <name evidence="4" type="ORF">JW886_02865</name>
</gene>
<dbReference type="InterPro" id="IPR000424">
    <property type="entry name" value="Primosome_PriB/ssb"/>
</dbReference>
<dbReference type="SUPFAM" id="SSF50249">
    <property type="entry name" value="Nucleic acid-binding proteins"/>
    <property type="match status" value="1"/>
</dbReference>
<reference evidence="4 5" key="1">
    <citation type="submission" date="2021-02" db="EMBL/GenBank/DDBJ databases">
        <title>Complete genome sequence of Lactococcus lactis strain K_LL004.</title>
        <authorList>
            <person name="Kim H.B."/>
        </authorList>
    </citation>
    <scope>NUCLEOTIDE SEQUENCE [LARGE SCALE GENOMIC DNA]</scope>
    <source>
        <strain evidence="4 5">K_LL004</strain>
    </source>
</reference>
<protein>
    <recommendedName>
        <fullName evidence="2 3">Single-stranded DNA-binding protein</fullName>
        <shortName evidence="2">SSB</shortName>
    </recommendedName>
</protein>
<comment type="subunit">
    <text evidence="2">Homotetramer.</text>
</comment>
<evidence type="ECO:0000256" key="3">
    <source>
        <dbReference type="PIRNR" id="PIRNR002070"/>
    </source>
</evidence>
<dbReference type="NCBIfam" id="NF005579">
    <property type="entry name" value="PRK07274.1"/>
    <property type="match status" value="1"/>
</dbReference>
<dbReference type="Proteomes" id="UP000663608">
    <property type="component" value="Chromosome"/>
</dbReference>
<dbReference type="Pfam" id="PF00436">
    <property type="entry name" value="SSB"/>
    <property type="match status" value="1"/>
</dbReference>
<dbReference type="GO" id="GO:0006260">
    <property type="term" value="P:DNA replication"/>
    <property type="evidence" value="ECO:0007669"/>
    <property type="project" value="InterPro"/>
</dbReference>
<evidence type="ECO:0000313" key="4">
    <source>
        <dbReference type="EMBL" id="QSE77220.1"/>
    </source>
</evidence>
<dbReference type="InterPro" id="IPR011344">
    <property type="entry name" value="ssDNA-bd"/>
</dbReference>
<sequence>MNKTMLIGRLTQNPEVTKTTNDKTYVRTTLAVNRRFKNEDGGRDADFIGIILWGKTAETLASYAKKGALISVEGEIRTHSYMDKQNQKRYMTEVLALNYDLLESRATIALREKSAHTEKLMLEGEELPF</sequence>
<dbReference type="InterPro" id="IPR012340">
    <property type="entry name" value="NA-bd_OB-fold"/>
</dbReference>
<dbReference type="KEGG" id="lti:JW886_02865"/>
<keyword evidence="1 2" id="KW-0238">DNA-binding</keyword>
<dbReference type="RefSeq" id="WP_205872271.1">
    <property type="nucleotide sequence ID" value="NZ_CP070872.1"/>
</dbReference>
<keyword evidence="5" id="KW-1185">Reference proteome</keyword>
<evidence type="ECO:0000313" key="5">
    <source>
        <dbReference type="Proteomes" id="UP000663608"/>
    </source>
</evidence>
<evidence type="ECO:0000256" key="1">
    <source>
        <dbReference type="ARBA" id="ARBA00023125"/>
    </source>
</evidence>
<comment type="caution">
    <text evidence="2">Lacks conserved residue(s) required for the propagation of feature annotation.</text>
</comment>
<dbReference type="GO" id="GO:0009295">
    <property type="term" value="C:nucleoid"/>
    <property type="evidence" value="ECO:0007669"/>
    <property type="project" value="TreeGrafter"/>
</dbReference>
<dbReference type="Gene3D" id="2.40.50.140">
    <property type="entry name" value="Nucleic acid-binding proteins"/>
    <property type="match status" value="1"/>
</dbReference>
<dbReference type="HAMAP" id="MF_00984">
    <property type="entry name" value="SSB"/>
    <property type="match status" value="1"/>
</dbReference>
<evidence type="ECO:0000256" key="2">
    <source>
        <dbReference type="HAMAP-Rule" id="MF_00984"/>
    </source>
</evidence>
<dbReference type="CDD" id="cd04496">
    <property type="entry name" value="SSB_OBF"/>
    <property type="match status" value="1"/>
</dbReference>
<dbReference type="PANTHER" id="PTHR10302">
    <property type="entry name" value="SINGLE-STRANDED DNA-BINDING PROTEIN"/>
    <property type="match status" value="1"/>
</dbReference>
<dbReference type="PIRSF" id="PIRSF002070">
    <property type="entry name" value="SSB"/>
    <property type="match status" value="1"/>
</dbReference>
<organism evidence="4 5">
    <name type="scientific">Lactococcus taiwanensis</name>
    <dbReference type="NCBI Taxonomy" id="1151742"/>
    <lineage>
        <taxon>Bacteria</taxon>
        <taxon>Bacillati</taxon>
        <taxon>Bacillota</taxon>
        <taxon>Bacilli</taxon>
        <taxon>Lactobacillales</taxon>
        <taxon>Streptococcaceae</taxon>
        <taxon>Lactococcus</taxon>
    </lineage>
</organism>
<accession>A0AA45QRW2</accession>
<dbReference type="NCBIfam" id="TIGR00621">
    <property type="entry name" value="ssb"/>
    <property type="match status" value="1"/>
</dbReference>
<proteinExistence type="inferred from homology"/>
<dbReference type="EMBL" id="CP070872">
    <property type="protein sequence ID" value="QSE77220.1"/>
    <property type="molecule type" value="Genomic_DNA"/>
</dbReference>
<dbReference type="GO" id="GO:0003697">
    <property type="term" value="F:single-stranded DNA binding"/>
    <property type="evidence" value="ECO:0007669"/>
    <property type="project" value="UniProtKB-UniRule"/>
</dbReference>
<dbReference type="PROSITE" id="PS50935">
    <property type="entry name" value="SSB"/>
    <property type="match status" value="1"/>
</dbReference>
<dbReference type="AlphaFoldDB" id="A0AA45QRW2"/>
<name>A0AA45QRW2_9LACT</name>